<gene>
    <name evidence="10" type="ORF">DPMN_055154</name>
</gene>
<feature type="domain" description="IRG-type G" evidence="9">
    <location>
        <begin position="173"/>
        <end position="360"/>
    </location>
</feature>
<proteinExistence type="inferred from homology"/>
<organism evidence="10 11">
    <name type="scientific">Dreissena polymorpha</name>
    <name type="common">Zebra mussel</name>
    <name type="synonym">Mytilus polymorpha</name>
    <dbReference type="NCBI Taxonomy" id="45954"/>
    <lineage>
        <taxon>Eukaryota</taxon>
        <taxon>Metazoa</taxon>
        <taxon>Spiralia</taxon>
        <taxon>Lophotrochozoa</taxon>
        <taxon>Mollusca</taxon>
        <taxon>Bivalvia</taxon>
        <taxon>Autobranchia</taxon>
        <taxon>Heteroconchia</taxon>
        <taxon>Euheterodonta</taxon>
        <taxon>Imparidentia</taxon>
        <taxon>Neoheterodontei</taxon>
        <taxon>Myida</taxon>
        <taxon>Dreissenoidea</taxon>
        <taxon>Dreissenidae</taxon>
        <taxon>Dreissena</taxon>
    </lineage>
</organism>
<dbReference type="GO" id="GO:0016020">
    <property type="term" value="C:membrane"/>
    <property type="evidence" value="ECO:0007669"/>
    <property type="project" value="InterPro"/>
</dbReference>
<feature type="domain" description="SH3" evidence="8">
    <location>
        <begin position="60"/>
        <end position="119"/>
    </location>
</feature>
<keyword evidence="4" id="KW-0378">Hydrolase</keyword>
<dbReference type="GO" id="GO:0016787">
    <property type="term" value="F:hydrolase activity"/>
    <property type="evidence" value="ECO:0007669"/>
    <property type="project" value="UniProtKB-KW"/>
</dbReference>
<evidence type="ECO:0000256" key="4">
    <source>
        <dbReference type="ARBA" id="ARBA00022801"/>
    </source>
</evidence>
<dbReference type="SUPFAM" id="SSF50044">
    <property type="entry name" value="SH3-domain"/>
    <property type="match status" value="1"/>
</dbReference>
<keyword evidence="5" id="KW-0342">GTP-binding</keyword>
<dbReference type="InterPro" id="IPR001452">
    <property type="entry name" value="SH3_domain"/>
</dbReference>
<dbReference type="PANTHER" id="PTHR32341:SF10">
    <property type="entry name" value="INTERFERON-INDUCIBLE GTPASE 5"/>
    <property type="match status" value="1"/>
</dbReference>
<dbReference type="CDD" id="cd11874">
    <property type="entry name" value="SH3_CD2AP-like_2"/>
    <property type="match status" value="1"/>
</dbReference>
<reference evidence="10" key="1">
    <citation type="journal article" date="2019" name="bioRxiv">
        <title>The Genome of the Zebra Mussel, Dreissena polymorpha: A Resource for Invasive Species Research.</title>
        <authorList>
            <person name="McCartney M.A."/>
            <person name="Auch B."/>
            <person name="Kono T."/>
            <person name="Mallez S."/>
            <person name="Zhang Y."/>
            <person name="Obille A."/>
            <person name="Becker A."/>
            <person name="Abrahante J.E."/>
            <person name="Garbe J."/>
            <person name="Badalamenti J.P."/>
            <person name="Herman A."/>
            <person name="Mangelson H."/>
            <person name="Liachko I."/>
            <person name="Sullivan S."/>
            <person name="Sone E.D."/>
            <person name="Koren S."/>
            <person name="Silverstein K.A.T."/>
            <person name="Beckman K.B."/>
            <person name="Gohl D.M."/>
        </authorList>
    </citation>
    <scope>NUCLEOTIDE SEQUENCE</scope>
    <source>
        <strain evidence="10">Duluth1</strain>
        <tissue evidence="10">Whole animal</tissue>
    </source>
</reference>
<evidence type="ECO:0000313" key="11">
    <source>
        <dbReference type="Proteomes" id="UP000828390"/>
    </source>
</evidence>
<evidence type="ECO:0000256" key="3">
    <source>
        <dbReference type="ARBA" id="ARBA00022741"/>
    </source>
</evidence>
<evidence type="ECO:0000256" key="1">
    <source>
        <dbReference type="ARBA" id="ARBA00005429"/>
    </source>
</evidence>
<evidence type="ECO:0000259" key="8">
    <source>
        <dbReference type="PROSITE" id="PS50002"/>
    </source>
</evidence>
<dbReference type="InterPro" id="IPR051515">
    <property type="entry name" value="IRG"/>
</dbReference>
<dbReference type="InterPro" id="IPR027417">
    <property type="entry name" value="P-loop_NTPase"/>
</dbReference>
<dbReference type="EMBL" id="JAIWYP010000012">
    <property type="protein sequence ID" value="KAH3729188.1"/>
    <property type="molecule type" value="Genomic_DNA"/>
</dbReference>
<keyword evidence="11" id="KW-1185">Reference proteome</keyword>
<dbReference type="Proteomes" id="UP000828390">
    <property type="component" value="Unassembled WGS sequence"/>
</dbReference>
<dbReference type="PROSITE" id="PS51716">
    <property type="entry name" value="G_IRG"/>
    <property type="match status" value="1"/>
</dbReference>
<evidence type="ECO:0000259" key="9">
    <source>
        <dbReference type="PROSITE" id="PS51716"/>
    </source>
</evidence>
<evidence type="ECO:0000256" key="7">
    <source>
        <dbReference type="SAM" id="MobiDB-lite"/>
    </source>
</evidence>
<feature type="region of interest" description="Disordered" evidence="7">
    <location>
        <begin position="1"/>
        <end position="38"/>
    </location>
</feature>
<keyword evidence="3" id="KW-0547">Nucleotide-binding</keyword>
<evidence type="ECO:0000313" key="10">
    <source>
        <dbReference type="EMBL" id="KAH3729188.1"/>
    </source>
</evidence>
<accession>A0A9D4CRT4</accession>
<evidence type="ECO:0008006" key="12">
    <source>
        <dbReference type="Google" id="ProtNLM"/>
    </source>
</evidence>
<protein>
    <recommendedName>
        <fullName evidence="12">IRG-type G domain-containing protein</fullName>
    </recommendedName>
</protein>
<dbReference type="PROSITE" id="PS50002">
    <property type="entry name" value="SH3"/>
    <property type="match status" value="1"/>
</dbReference>
<dbReference type="GO" id="GO:0005525">
    <property type="term" value="F:GTP binding"/>
    <property type="evidence" value="ECO:0007669"/>
    <property type="project" value="UniProtKB-KW"/>
</dbReference>
<dbReference type="PANTHER" id="PTHR32341">
    <property type="entry name" value="INTERFERON-INDUCIBLE GTPASE"/>
    <property type="match status" value="1"/>
</dbReference>
<reference evidence="10" key="2">
    <citation type="submission" date="2020-11" db="EMBL/GenBank/DDBJ databases">
        <authorList>
            <person name="McCartney M.A."/>
            <person name="Auch B."/>
            <person name="Kono T."/>
            <person name="Mallez S."/>
            <person name="Becker A."/>
            <person name="Gohl D.M."/>
            <person name="Silverstein K.A.T."/>
            <person name="Koren S."/>
            <person name="Bechman K.B."/>
            <person name="Herman A."/>
            <person name="Abrahante J.E."/>
            <person name="Garbe J."/>
        </authorList>
    </citation>
    <scope>NUCLEOTIDE SEQUENCE</scope>
    <source>
        <strain evidence="10">Duluth1</strain>
        <tissue evidence="10">Whole animal</tissue>
    </source>
</reference>
<name>A0A9D4CRT4_DREPO</name>
<dbReference type="InterPro" id="IPR030385">
    <property type="entry name" value="G_IRG_dom"/>
</dbReference>
<dbReference type="InterPro" id="IPR007743">
    <property type="entry name" value="Immunity-related_GTPase-like"/>
</dbReference>
<comment type="similarity">
    <text evidence="1">Belongs to the TRAFAC class dynamin-like GTPase superfamily. IRG family.</text>
</comment>
<keyword evidence="2 6" id="KW-0728">SH3 domain</keyword>
<dbReference type="InterPro" id="IPR036028">
    <property type="entry name" value="SH3-like_dom_sf"/>
</dbReference>
<dbReference type="SUPFAM" id="SSF52540">
    <property type="entry name" value="P-loop containing nucleoside triphosphate hydrolases"/>
    <property type="match status" value="1"/>
</dbReference>
<dbReference type="Gene3D" id="2.30.30.40">
    <property type="entry name" value="SH3 Domains"/>
    <property type="match status" value="1"/>
</dbReference>
<dbReference type="Pfam" id="PF05049">
    <property type="entry name" value="IIGP"/>
    <property type="match status" value="1"/>
</dbReference>
<dbReference type="Gene3D" id="3.40.50.300">
    <property type="entry name" value="P-loop containing nucleotide triphosphate hydrolases"/>
    <property type="match status" value="1"/>
</dbReference>
<evidence type="ECO:0000256" key="2">
    <source>
        <dbReference type="ARBA" id="ARBA00022443"/>
    </source>
</evidence>
<dbReference type="SMART" id="SM00326">
    <property type="entry name" value="SH3"/>
    <property type="match status" value="1"/>
</dbReference>
<evidence type="ECO:0000256" key="5">
    <source>
        <dbReference type="ARBA" id="ARBA00023134"/>
    </source>
</evidence>
<dbReference type="PRINTS" id="PR00452">
    <property type="entry name" value="SH3DOMAIN"/>
</dbReference>
<sequence>MNKYISDEGATTADVQEAKDAVSRSYGDDSKGATGGFSEETIDTSLRRLVIEDYDDDTNTKKKRAKVVFSYEPEQEDELKLDIGDMVEVFKQEEEGWWEGIVNGKQGMFPSNFVEIIEEGDSTEPADIYDIGSDENDENDLITQQEYQNVLDKCGYTDLIRRLEEETHVWKNLKINIAITGESGSGKSSLINALRGLKDDDEGAAETGCVETTTKPTAYPHPENNNLLLWDLPGVGTRNCPKRDYLKKVNFQDYDFIILVSSSRFTTLDTWLATQIQSRFRDANLIFIRTKIDSDLESKRKGKRKDMTEQDRQSLLTKIKKNCEESLKEEGIANPRIFLVNNHDTSAYEFYELANTLLLKMNALKRDALVFSLTSFTKEIVAAKVDLFKRRLNNVAKYAAVAALISNKRDGVRLELDILVEEVRLYKRYLGIDTRSLEIVAERFNVDIKEVCPELYSKEDAILRQFNKHCSIRDIVAPTGVHDLPIIGKWLKSKEYQRQFIFMLKQLLEKCVKHNATLQQNIAIWSMNREQEN</sequence>
<dbReference type="AlphaFoldDB" id="A0A9D4CRT4"/>
<dbReference type="Pfam" id="PF07653">
    <property type="entry name" value="SH3_2"/>
    <property type="match status" value="1"/>
</dbReference>
<comment type="caution">
    <text evidence="10">The sequence shown here is derived from an EMBL/GenBank/DDBJ whole genome shotgun (WGS) entry which is preliminary data.</text>
</comment>
<evidence type="ECO:0000256" key="6">
    <source>
        <dbReference type="PROSITE-ProRule" id="PRU00192"/>
    </source>
</evidence>
<dbReference type="FunFam" id="3.40.50.300:FF:000541">
    <property type="entry name" value="Immunity related GTPase M"/>
    <property type="match status" value="1"/>
</dbReference>
<feature type="compositionally biased region" description="Basic and acidic residues" evidence="7">
    <location>
        <begin position="16"/>
        <end position="31"/>
    </location>
</feature>